<evidence type="ECO:0000313" key="2">
    <source>
        <dbReference type="EMBL" id="CAL1368457.1"/>
    </source>
</evidence>
<feature type="region of interest" description="Disordered" evidence="1">
    <location>
        <begin position="1"/>
        <end position="94"/>
    </location>
</feature>
<name>A0AAV2D687_9ROSI</name>
<evidence type="ECO:0000256" key="1">
    <source>
        <dbReference type="SAM" id="MobiDB-lite"/>
    </source>
</evidence>
<proteinExistence type="predicted"/>
<sequence>MDQRRERLSGGLVVAGSGVNDGQARGEGQGKQRGSTAECGSAVKEASGGASVDGQTKASNGDGSAEEKQMGSGQTSSVWTRSDRVHSADYCVMG</sequence>
<feature type="compositionally biased region" description="Low complexity" evidence="1">
    <location>
        <begin position="9"/>
        <end position="18"/>
    </location>
</feature>
<reference evidence="2 3" key="1">
    <citation type="submission" date="2024-04" db="EMBL/GenBank/DDBJ databases">
        <authorList>
            <person name="Fracassetti M."/>
        </authorList>
    </citation>
    <scope>NUCLEOTIDE SEQUENCE [LARGE SCALE GENOMIC DNA]</scope>
</reference>
<organism evidence="2 3">
    <name type="scientific">Linum trigynum</name>
    <dbReference type="NCBI Taxonomy" id="586398"/>
    <lineage>
        <taxon>Eukaryota</taxon>
        <taxon>Viridiplantae</taxon>
        <taxon>Streptophyta</taxon>
        <taxon>Embryophyta</taxon>
        <taxon>Tracheophyta</taxon>
        <taxon>Spermatophyta</taxon>
        <taxon>Magnoliopsida</taxon>
        <taxon>eudicotyledons</taxon>
        <taxon>Gunneridae</taxon>
        <taxon>Pentapetalae</taxon>
        <taxon>rosids</taxon>
        <taxon>fabids</taxon>
        <taxon>Malpighiales</taxon>
        <taxon>Linaceae</taxon>
        <taxon>Linum</taxon>
    </lineage>
</organism>
<feature type="compositionally biased region" description="Polar residues" evidence="1">
    <location>
        <begin position="53"/>
        <end position="62"/>
    </location>
</feature>
<protein>
    <submittedName>
        <fullName evidence="2">Uncharacterized protein</fullName>
    </submittedName>
</protein>
<evidence type="ECO:0000313" key="3">
    <source>
        <dbReference type="Proteomes" id="UP001497516"/>
    </source>
</evidence>
<dbReference type="EMBL" id="OZ034815">
    <property type="protein sequence ID" value="CAL1368457.1"/>
    <property type="molecule type" value="Genomic_DNA"/>
</dbReference>
<feature type="compositionally biased region" description="Polar residues" evidence="1">
    <location>
        <begin position="71"/>
        <end position="80"/>
    </location>
</feature>
<gene>
    <name evidence="2" type="ORF">LTRI10_LOCUS11581</name>
</gene>
<dbReference type="Proteomes" id="UP001497516">
    <property type="component" value="Chromosome 2"/>
</dbReference>
<keyword evidence="3" id="KW-1185">Reference proteome</keyword>
<dbReference type="AlphaFoldDB" id="A0AAV2D687"/>
<accession>A0AAV2D687</accession>